<reference evidence="3" key="1">
    <citation type="journal article" date="2012" name="Nat. Genet.">
        <title>Lifestyle transitions in plant pathogenic Colletotrichum fungi deciphered by genome and transcriptome analyses.</title>
        <authorList>
            <person name="O'Connell R.J."/>
            <person name="Thon M.R."/>
            <person name="Hacquard S."/>
            <person name="Amyotte S.G."/>
            <person name="Kleemann J."/>
            <person name="Torres M.F."/>
            <person name="Damm U."/>
            <person name="Buiate E.A."/>
            <person name="Epstein L."/>
            <person name="Alkan N."/>
            <person name="Altmueller J."/>
            <person name="Alvarado-Balderrama L."/>
            <person name="Bauser C.A."/>
            <person name="Becker C."/>
            <person name="Birren B.W."/>
            <person name="Chen Z."/>
            <person name="Choi J."/>
            <person name="Crouch J.A."/>
            <person name="Duvick J.P."/>
            <person name="Farman M.A."/>
            <person name="Gan P."/>
            <person name="Heiman D."/>
            <person name="Henrissat B."/>
            <person name="Howard R.J."/>
            <person name="Kabbage M."/>
            <person name="Koch C."/>
            <person name="Kracher B."/>
            <person name="Kubo Y."/>
            <person name="Law A.D."/>
            <person name="Lebrun M.-H."/>
            <person name="Lee Y.-H."/>
            <person name="Miyara I."/>
            <person name="Moore N."/>
            <person name="Neumann U."/>
            <person name="Nordstroem K."/>
            <person name="Panaccione D.G."/>
            <person name="Panstruga R."/>
            <person name="Place M."/>
            <person name="Proctor R.H."/>
            <person name="Prusky D."/>
            <person name="Rech G."/>
            <person name="Reinhardt R."/>
            <person name="Rollins J.A."/>
            <person name="Rounsley S."/>
            <person name="Schardl C.L."/>
            <person name="Schwartz D.C."/>
            <person name="Shenoy N."/>
            <person name="Shirasu K."/>
            <person name="Sikhakolli U.R."/>
            <person name="Stueber K."/>
            <person name="Sukno S.A."/>
            <person name="Sweigard J.A."/>
            <person name="Takano Y."/>
            <person name="Takahara H."/>
            <person name="Trail F."/>
            <person name="van der Does H.C."/>
            <person name="Voll L.M."/>
            <person name="Will I."/>
            <person name="Young S."/>
            <person name="Zeng Q."/>
            <person name="Zhang J."/>
            <person name="Zhou S."/>
            <person name="Dickman M.B."/>
            <person name="Schulze-Lefert P."/>
            <person name="Ver Loren van Themaat E."/>
            <person name="Ma L.-J."/>
            <person name="Vaillancourt L.J."/>
        </authorList>
    </citation>
    <scope>NUCLEOTIDE SEQUENCE [LARGE SCALE GENOMIC DNA]</scope>
    <source>
        <strain evidence="3">IMI 349063</strain>
    </source>
</reference>
<dbReference type="Proteomes" id="UP000007174">
    <property type="component" value="Unassembled WGS sequence"/>
</dbReference>
<dbReference type="VEuPathDB" id="FungiDB:CH63R_04967"/>
<proteinExistence type="predicted"/>
<evidence type="ECO:0000313" key="2">
    <source>
        <dbReference type="EMBL" id="CCF41249.1"/>
    </source>
</evidence>
<accession>H1VLZ6</accession>
<dbReference type="eggNOG" id="ENOG502RP82">
    <property type="taxonomic scope" value="Eukaryota"/>
</dbReference>
<feature type="region of interest" description="Disordered" evidence="1">
    <location>
        <begin position="67"/>
        <end position="99"/>
    </location>
</feature>
<name>H1VLZ6_COLHI</name>
<dbReference type="EMBL" id="CACQ02004581">
    <property type="protein sequence ID" value="CCF41249.1"/>
    <property type="molecule type" value="Genomic_DNA"/>
</dbReference>
<gene>
    <name evidence="2" type="ORF">CH063_11585</name>
</gene>
<organism evidence="2 3">
    <name type="scientific">Colletotrichum higginsianum (strain IMI 349063)</name>
    <name type="common">Crucifer anthracnose fungus</name>
    <dbReference type="NCBI Taxonomy" id="759273"/>
    <lineage>
        <taxon>Eukaryota</taxon>
        <taxon>Fungi</taxon>
        <taxon>Dikarya</taxon>
        <taxon>Ascomycota</taxon>
        <taxon>Pezizomycotina</taxon>
        <taxon>Sordariomycetes</taxon>
        <taxon>Hypocreomycetidae</taxon>
        <taxon>Glomerellales</taxon>
        <taxon>Glomerellaceae</taxon>
        <taxon>Colletotrichum</taxon>
        <taxon>Colletotrichum destructivum species complex</taxon>
    </lineage>
</organism>
<protein>
    <submittedName>
        <fullName evidence="2">Uncharacterized protein</fullName>
    </submittedName>
</protein>
<evidence type="ECO:0000313" key="3">
    <source>
        <dbReference type="Proteomes" id="UP000007174"/>
    </source>
</evidence>
<dbReference type="HOGENOM" id="CLU_1948693_0_0_1"/>
<evidence type="ECO:0000256" key="1">
    <source>
        <dbReference type="SAM" id="MobiDB-lite"/>
    </source>
</evidence>
<dbReference type="AlphaFoldDB" id="H1VLZ6"/>
<sequence length="129" mass="13711">MGILKFFSSKRLSDKPSNGIKVQAYDATTASLPPLLGTYPVAGNGPTNVFENLQRSHHKMSETNLSLAAGSDTAAPAPPVPRFRDASVERPSSAPGSAMFDASPWIGTIYDVGLIPHAEAENQFPGRPF</sequence>